<organism evidence="1 2">
    <name type="scientific">Cichorium intybus</name>
    <name type="common">Chicory</name>
    <dbReference type="NCBI Taxonomy" id="13427"/>
    <lineage>
        <taxon>Eukaryota</taxon>
        <taxon>Viridiplantae</taxon>
        <taxon>Streptophyta</taxon>
        <taxon>Embryophyta</taxon>
        <taxon>Tracheophyta</taxon>
        <taxon>Spermatophyta</taxon>
        <taxon>Magnoliopsida</taxon>
        <taxon>eudicotyledons</taxon>
        <taxon>Gunneridae</taxon>
        <taxon>Pentapetalae</taxon>
        <taxon>asterids</taxon>
        <taxon>campanulids</taxon>
        <taxon>Asterales</taxon>
        <taxon>Asteraceae</taxon>
        <taxon>Cichorioideae</taxon>
        <taxon>Cichorieae</taxon>
        <taxon>Cichoriinae</taxon>
        <taxon>Cichorium</taxon>
    </lineage>
</organism>
<dbReference type="Proteomes" id="UP001055811">
    <property type="component" value="Linkage Group LG05"/>
</dbReference>
<gene>
    <name evidence="1" type="ORF">L2E82_31353</name>
</gene>
<name>A0ACB9D340_CICIN</name>
<proteinExistence type="predicted"/>
<sequence>MDPLCFANIDLATIVPKVNIDLATIVPKVNNAVVHLVYFLTLYNNGFQKRHKRKTRWAAADAATTAGRRVYRGRSGFGGAGNRRPITTGNDIPGMDSGCWIVRCFNIPKHFLHIPNPTASDISDSDANCSSSDRKVHGGDVADEGVQVNGSEL</sequence>
<reference evidence="2" key="1">
    <citation type="journal article" date="2022" name="Mol. Ecol. Resour.">
        <title>The genomes of chicory, endive, great burdock and yacon provide insights into Asteraceae palaeo-polyploidization history and plant inulin production.</title>
        <authorList>
            <person name="Fan W."/>
            <person name="Wang S."/>
            <person name="Wang H."/>
            <person name="Wang A."/>
            <person name="Jiang F."/>
            <person name="Liu H."/>
            <person name="Zhao H."/>
            <person name="Xu D."/>
            <person name="Zhang Y."/>
        </authorList>
    </citation>
    <scope>NUCLEOTIDE SEQUENCE [LARGE SCALE GENOMIC DNA]</scope>
    <source>
        <strain evidence="2">cv. Punajuju</strain>
    </source>
</reference>
<comment type="caution">
    <text evidence="1">The sequence shown here is derived from an EMBL/GenBank/DDBJ whole genome shotgun (WGS) entry which is preliminary data.</text>
</comment>
<evidence type="ECO:0000313" key="1">
    <source>
        <dbReference type="EMBL" id="KAI3740878.1"/>
    </source>
</evidence>
<protein>
    <submittedName>
        <fullName evidence="1">Uncharacterized protein</fullName>
    </submittedName>
</protein>
<reference evidence="1 2" key="2">
    <citation type="journal article" date="2022" name="Mol. Ecol. Resour.">
        <title>The genomes of chicory, endive, great burdock and yacon provide insights into Asteraceae paleo-polyploidization history and plant inulin production.</title>
        <authorList>
            <person name="Fan W."/>
            <person name="Wang S."/>
            <person name="Wang H."/>
            <person name="Wang A."/>
            <person name="Jiang F."/>
            <person name="Liu H."/>
            <person name="Zhao H."/>
            <person name="Xu D."/>
            <person name="Zhang Y."/>
        </authorList>
    </citation>
    <scope>NUCLEOTIDE SEQUENCE [LARGE SCALE GENOMIC DNA]</scope>
    <source>
        <strain evidence="2">cv. Punajuju</strain>
        <tissue evidence="1">Leaves</tissue>
    </source>
</reference>
<keyword evidence="2" id="KW-1185">Reference proteome</keyword>
<evidence type="ECO:0000313" key="2">
    <source>
        <dbReference type="Proteomes" id="UP001055811"/>
    </source>
</evidence>
<accession>A0ACB9D340</accession>
<dbReference type="EMBL" id="CM042013">
    <property type="protein sequence ID" value="KAI3740878.1"/>
    <property type="molecule type" value="Genomic_DNA"/>
</dbReference>